<dbReference type="RefSeq" id="WP_058738429.1">
    <property type="nucleotide sequence ID" value="NZ_CP011266.1"/>
</dbReference>
<evidence type="ECO:0000313" key="2">
    <source>
        <dbReference type="Proteomes" id="UP000067738"/>
    </source>
</evidence>
<evidence type="ECO:0000313" key="1">
    <source>
        <dbReference type="EMBL" id="ALT68079.1"/>
    </source>
</evidence>
<dbReference type="InterPro" id="IPR012334">
    <property type="entry name" value="Pectin_lyas_fold"/>
</dbReference>
<dbReference type="AlphaFoldDB" id="A0A0U3CR28"/>
<dbReference type="PATRIC" id="fig|230361.4.peg.291"/>
<proteinExistence type="predicted"/>
<accession>A0A0U3CR28</accession>
<keyword evidence="2" id="KW-1185">Reference proteome</keyword>
<gene>
    <name evidence="1" type="ORF">sm9_0277</name>
</gene>
<dbReference type="OrthoDB" id="78475at2157"/>
<dbReference type="InterPro" id="IPR011050">
    <property type="entry name" value="Pectin_lyase_fold/virulence"/>
</dbReference>
<protein>
    <submittedName>
        <fullName evidence="1">Adhesin-like protein</fullName>
    </submittedName>
</protein>
<dbReference type="GeneID" id="26735252"/>
<name>A0A0U3CR28_9EURY</name>
<dbReference type="SUPFAM" id="SSF51126">
    <property type="entry name" value="Pectin lyase-like"/>
    <property type="match status" value="1"/>
</dbReference>
<dbReference type="EMBL" id="CP011266">
    <property type="protein sequence ID" value="ALT68079.1"/>
    <property type="molecule type" value="Genomic_DNA"/>
</dbReference>
<organism evidence="1 2">
    <name type="scientific">Methanobrevibacter millerae</name>
    <dbReference type="NCBI Taxonomy" id="230361"/>
    <lineage>
        <taxon>Archaea</taxon>
        <taxon>Methanobacteriati</taxon>
        <taxon>Methanobacteriota</taxon>
        <taxon>Methanomada group</taxon>
        <taxon>Methanobacteria</taxon>
        <taxon>Methanobacteriales</taxon>
        <taxon>Methanobacteriaceae</taxon>
        <taxon>Methanobrevibacter</taxon>
    </lineage>
</organism>
<dbReference type="Gene3D" id="2.160.20.10">
    <property type="entry name" value="Single-stranded right-handed beta-helix, Pectin lyase-like"/>
    <property type="match status" value="1"/>
</dbReference>
<reference evidence="1 2" key="1">
    <citation type="submission" date="2015-04" db="EMBL/GenBank/DDBJ databases">
        <title>The complete genome sequence of the rumen methanogen Methanobrevibacter millerae SM9.</title>
        <authorList>
            <person name="Leahy S.C."/>
            <person name="Kelly W.J."/>
            <person name="Pacheco D.M."/>
            <person name="Li D."/>
            <person name="Altermann E."/>
            <person name="Attwood G.T."/>
        </authorList>
    </citation>
    <scope>NUCLEOTIDE SEQUENCE [LARGE SCALE GENOMIC DNA]</scope>
    <source>
        <strain evidence="1 2">SM9</strain>
    </source>
</reference>
<dbReference type="KEGG" id="mmil:sm9_0277"/>
<dbReference type="Proteomes" id="UP000067738">
    <property type="component" value="Chromosome"/>
</dbReference>
<sequence length="280" mass="31037">MCFDYNNFLKIFFYNKWRTETHEIQENNVLAGTGHIHIWCDQCLASEDDSTIELSQVDADEMMSFEEGKLIGQTGNDELISEGNSGTFAELQGNITAAKPGSTFTLTENYEWESGFDIEGIHIDKSITIDGNGFKINAKEKSRIFKITADNVILKNISFTNGKTTGNGSAVFFEKSGIVTNCNFSNNFNDGGTVFFVGKGEVTNCNFTGNNATTGSAIYFWNNRVTHTVSNSIFLNNRANAEALEIIKNDNNITIIFTGQNNLLNAIYSPDDVTFTNVTY</sequence>